<protein>
    <recommendedName>
        <fullName evidence="2">Condensation domain-containing protein</fullName>
    </recommendedName>
</protein>
<dbReference type="AlphaFoldDB" id="A0A4Y3RWU1"/>
<evidence type="ECO:0000313" key="4">
    <source>
        <dbReference type="Proteomes" id="UP000315226"/>
    </source>
</evidence>
<dbReference type="GO" id="GO:0044550">
    <property type="term" value="P:secondary metabolite biosynthetic process"/>
    <property type="evidence" value="ECO:0007669"/>
    <property type="project" value="TreeGrafter"/>
</dbReference>
<organism evidence="3 4">
    <name type="scientific">Streptomyces gardneri</name>
    <dbReference type="NCBI Taxonomy" id="66892"/>
    <lineage>
        <taxon>Bacteria</taxon>
        <taxon>Bacillati</taxon>
        <taxon>Actinomycetota</taxon>
        <taxon>Actinomycetes</taxon>
        <taxon>Kitasatosporales</taxon>
        <taxon>Streptomycetaceae</taxon>
        <taxon>Streptomyces</taxon>
    </lineage>
</organism>
<proteinExistence type="predicted"/>
<dbReference type="GO" id="GO:0003824">
    <property type="term" value="F:catalytic activity"/>
    <property type="evidence" value="ECO:0007669"/>
    <property type="project" value="InterPro"/>
</dbReference>
<evidence type="ECO:0000259" key="2">
    <source>
        <dbReference type="Pfam" id="PF00668"/>
    </source>
</evidence>
<feature type="domain" description="Condensation" evidence="2">
    <location>
        <begin position="57"/>
        <end position="183"/>
    </location>
</feature>
<accession>A0A4Y3RWU1</accession>
<dbReference type="GO" id="GO:0043041">
    <property type="term" value="P:amino acid activation for nonribosomal peptide biosynthetic process"/>
    <property type="evidence" value="ECO:0007669"/>
    <property type="project" value="TreeGrafter"/>
</dbReference>
<keyword evidence="4" id="KW-1185">Reference proteome</keyword>
<reference evidence="3 4" key="1">
    <citation type="submission" date="2019-06" db="EMBL/GenBank/DDBJ databases">
        <title>Whole genome shotgun sequence of Streptomyces gardneri NBRC 12865.</title>
        <authorList>
            <person name="Hosoyama A."/>
            <person name="Uohara A."/>
            <person name="Ohji S."/>
            <person name="Ichikawa N."/>
        </authorList>
    </citation>
    <scope>NUCLEOTIDE SEQUENCE [LARGE SCALE GENOMIC DNA]</scope>
    <source>
        <strain evidence="3 4">NBRC 12865</strain>
    </source>
</reference>
<dbReference type="Proteomes" id="UP000315226">
    <property type="component" value="Unassembled WGS sequence"/>
</dbReference>
<dbReference type="PANTHER" id="PTHR45527">
    <property type="entry name" value="NONRIBOSOMAL PEPTIDE SYNTHETASE"/>
    <property type="match status" value="1"/>
</dbReference>
<feature type="compositionally biased region" description="Basic and acidic residues" evidence="1">
    <location>
        <begin position="212"/>
        <end position="223"/>
    </location>
</feature>
<dbReference type="Gene3D" id="3.30.559.30">
    <property type="entry name" value="Nonribosomal peptide synthetase, condensation domain"/>
    <property type="match status" value="1"/>
</dbReference>
<dbReference type="Gene3D" id="3.30.559.10">
    <property type="entry name" value="Chloramphenicol acetyltransferase-like domain"/>
    <property type="match status" value="1"/>
</dbReference>
<feature type="region of interest" description="Disordered" evidence="1">
    <location>
        <begin position="200"/>
        <end position="223"/>
    </location>
</feature>
<dbReference type="SUPFAM" id="SSF52777">
    <property type="entry name" value="CoA-dependent acyltransferases"/>
    <property type="match status" value="2"/>
</dbReference>
<dbReference type="GO" id="GO:0031177">
    <property type="term" value="F:phosphopantetheine binding"/>
    <property type="evidence" value="ECO:0007669"/>
    <property type="project" value="TreeGrafter"/>
</dbReference>
<dbReference type="Pfam" id="PF00668">
    <property type="entry name" value="Condensation"/>
    <property type="match status" value="1"/>
</dbReference>
<dbReference type="PANTHER" id="PTHR45527:SF1">
    <property type="entry name" value="FATTY ACID SYNTHASE"/>
    <property type="match status" value="1"/>
</dbReference>
<evidence type="ECO:0000256" key="1">
    <source>
        <dbReference type="SAM" id="MobiDB-lite"/>
    </source>
</evidence>
<sequence length="565" mass="61548">MTPSQPFRPSRARERQGPLTLGQLAQLVEYEEVLARAPEAAWTRTLTQRWAVPAGNEVSAVRDALALLARRHEVLRTTFERDDSGNPVQRVWAPGSERIRVCDPQVLPGAGEAPDVDAFLASLRRQPLPCDAEPPIAFHVLAEGDAAKEVLIVFHHIVADYRSMQILHRDFLAALAVLARGGTEPPGAPPRQPIDEALRQAARAGQEDDGLEGDRREGDGLEPWREALDAAAPTPYPRWDESRSAGYTATFSSESLQHAVSVLSQRNGLWPAQALLGLYAFVVARYTGLPSTSLCVISSNRFTYPSGVHCCALRVPVVLPTGELPPEGLMKAVAAATRNLHRNADHDARALRALVAGRQEATGFNTRFRLEYNFFSRRGGAVGAGTPRGPRSPGGFRHEPTEPADPTLTYLAARPGRGTEPMVLFLESNEAFLPLPAAEALLRAMEGLGAELAGRAELAEPAEHDPPVHWTAYLSHALDARPAVPDLLAFRSGHVDVRRIVRAVDAELGDGRARGVEVRDRGTPRERLVLRLSDPWGADAVADLLARLRRRAYSDPSLVIPTEVM</sequence>
<dbReference type="EMBL" id="BJMN01000067">
    <property type="protein sequence ID" value="GEB61794.1"/>
    <property type="molecule type" value="Genomic_DNA"/>
</dbReference>
<evidence type="ECO:0000313" key="3">
    <source>
        <dbReference type="EMBL" id="GEB61794.1"/>
    </source>
</evidence>
<gene>
    <name evidence="3" type="ORF">SGA01_73990</name>
</gene>
<name>A0A4Y3RWU1_9ACTN</name>
<comment type="caution">
    <text evidence="3">The sequence shown here is derived from an EMBL/GenBank/DDBJ whole genome shotgun (WGS) entry which is preliminary data.</text>
</comment>
<dbReference type="GO" id="GO:0005737">
    <property type="term" value="C:cytoplasm"/>
    <property type="evidence" value="ECO:0007669"/>
    <property type="project" value="TreeGrafter"/>
</dbReference>
<dbReference type="InterPro" id="IPR023213">
    <property type="entry name" value="CAT-like_dom_sf"/>
</dbReference>
<dbReference type="GO" id="GO:0008610">
    <property type="term" value="P:lipid biosynthetic process"/>
    <property type="evidence" value="ECO:0007669"/>
    <property type="project" value="UniProtKB-ARBA"/>
</dbReference>
<feature type="region of interest" description="Disordered" evidence="1">
    <location>
        <begin position="381"/>
        <end position="407"/>
    </location>
</feature>
<dbReference type="InterPro" id="IPR001242">
    <property type="entry name" value="Condensation_dom"/>
</dbReference>
<dbReference type="RefSeq" id="WP_167534263.1">
    <property type="nucleotide sequence ID" value="NZ_BJMN01000067.1"/>
</dbReference>